<comment type="caution">
    <text evidence="2">The sequence shown here is derived from an EMBL/GenBank/DDBJ whole genome shotgun (WGS) entry which is preliminary data.</text>
</comment>
<dbReference type="EMBL" id="VBQZ03000081">
    <property type="protein sequence ID" value="MXQ92324.1"/>
    <property type="molecule type" value="Genomic_DNA"/>
</dbReference>
<protein>
    <submittedName>
        <fullName evidence="2">Uncharacterized protein</fullName>
    </submittedName>
</protein>
<keyword evidence="3" id="KW-1185">Reference proteome</keyword>
<gene>
    <name evidence="2" type="ORF">E5288_WYG014959</name>
</gene>
<dbReference type="AlphaFoldDB" id="A0A6B0RWF9"/>
<sequence length="133" mass="14270">MPGSRCPPKSRGSSSDPPGPRPTGHGIDVCIGRVHVPQAVKMETNKTHSRPGPDYIDVCIGRIYVPQAVTMKTNKTHGRPGPDYSRANSAPSPPPPPSPPHHHQECPEHLHTCRGKPHGPEPPSKPASNPTPY</sequence>
<evidence type="ECO:0000313" key="3">
    <source>
        <dbReference type="Proteomes" id="UP000322234"/>
    </source>
</evidence>
<feature type="compositionally biased region" description="Low complexity" evidence="1">
    <location>
        <begin position="7"/>
        <end position="16"/>
    </location>
</feature>
<accession>A0A6B0RWF9</accession>
<feature type="compositionally biased region" description="Pro residues" evidence="1">
    <location>
        <begin position="120"/>
        <end position="133"/>
    </location>
</feature>
<evidence type="ECO:0000313" key="2">
    <source>
        <dbReference type="EMBL" id="MXQ92324.1"/>
    </source>
</evidence>
<proteinExistence type="predicted"/>
<evidence type="ECO:0000256" key="1">
    <source>
        <dbReference type="SAM" id="MobiDB-lite"/>
    </source>
</evidence>
<name>A0A6B0RWF9_9CETA</name>
<reference evidence="2" key="1">
    <citation type="submission" date="2019-10" db="EMBL/GenBank/DDBJ databases">
        <title>The sequence and de novo assembly of the wild yak genome.</title>
        <authorList>
            <person name="Liu Y."/>
        </authorList>
    </citation>
    <scope>NUCLEOTIDE SEQUENCE [LARGE SCALE GENOMIC DNA]</scope>
    <source>
        <strain evidence="2">WY2019</strain>
    </source>
</reference>
<feature type="region of interest" description="Disordered" evidence="1">
    <location>
        <begin position="1"/>
        <end position="28"/>
    </location>
</feature>
<dbReference type="Proteomes" id="UP000322234">
    <property type="component" value="Unassembled WGS sequence"/>
</dbReference>
<organism evidence="2 3">
    <name type="scientific">Bos mutus</name>
    <name type="common">wild yak</name>
    <dbReference type="NCBI Taxonomy" id="72004"/>
    <lineage>
        <taxon>Eukaryota</taxon>
        <taxon>Metazoa</taxon>
        <taxon>Chordata</taxon>
        <taxon>Craniata</taxon>
        <taxon>Vertebrata</taxon>
        <taxon>Euteleostomi</taxon>
        <taxon>Mammalia</taxon>
        <taxon>Eutheria</taxon>
        <taxon>Laurasiatheria</taxon>
        <taxon>Artiodactyla</taxon>
        <taxon>Ruminantia</taxon>
        <taxon>Pecora</taxon>
        <taxon>Bovidae</taxon>
        <taxon>Bovinae</taxon>
        <taxon>Bos</taxon>
    </lineage>
</organism>
<feature type="compositionally biased region" description="Basic and acidic residues" evidence="1">
    <location>
        <begin position="102"/>
        <end position="111"/>
    </location>
</feature>
<feature type="region of interest" description="Disordered" evidence="1">
    <location>
        <begin position="70"/>
        <end position="133"/>
    </location>
</feature>